<reference evidence="23" key="1">
    <citation type="journal article" date="2023" name="bioRxiv">
        <title>Scaffold-level genome assemblies of two parasitoid biocontrol wasps reveal the parthenogenesis mechanism and an associated novel virus.</title>
        <authorList>
            <person name="Inwood S."/>
            <person name="Skelly J."/>
            <person name="Guhlin J."/>
            <person name="Harrop T."/>
            <person name="Goldson S."/>
            <person name="Dearden P."/>
        </authorList>
    </citation>
    <scope>NUCLEOTIDE SEQUENCE</scope>
    <source>
        <strain evidence="23">Irish</strain>
        <tissue evidence="23">Whole body</tissue>
    </source>
</reference>
<keyword evidence="12" id="KW-0472">Membrane</keyword>
<evidence type="ECO:0000259" key="22">
    <source>
        <dbReference type="Pfam" id="PF17900"/>
    </source>
</evidence>
<dbReference type="GO" id="GO:0005615">
    <property type="term" value="C:extracellular space"/>
    <property type="evidence" value="ECO:0007669"/>
    <property type="project" value="TreeGrafter"/>
</dbReference>
<proteinExistence type="inferred from homology"/>
<keyword evidence="11 18" id="KW-0482">Metalloprotease</keyword>
<feature type="chain" id="PRO_5041291565" description="Aminopeptidase" evidence="19">
    <location>
        <begin position="18"/>
        <end position="952"/>
    </location>
</feature>
<dbReference type="GO" id="GO:0098552">
    <property type="term" value="C:side of membrane"/>
    <property type="evidence" value="ECO:0007669"/>
    <property type="project" value="UniProtKB-KW"/>
</dbReference>
<dbReference type="InterPro" id="IPR045357">
    <property type="entry name" value="Aminopeptidase_N-like_N"/>
</dbReference>
<dbReference type="FunFam" id="1.10.390.10:FF:000013">
    <property type="entry name" value="Aminopeptidase N"/>
    <property type="match status" value="1"/>
</dbReference>
<comment type="caution">
    <text evidence="23">The sequence shown here is derived from an EMBL/GenBank/DDBJ whole genome shotgun (WGS) entry which is preliminary data.</text>
</comment>
<dbReference type="PANTHER" id="PTHR11533:SF290">
    <property type="entry name" value="AMINOPEPTIDASE"/>
    <property type="match status" value="1"/>
</dbReference>
<dbReference type="Gene3D" id="1.10.390.10">
    <property type="entry name" value="Neutral Protease Domain 2"/>
    <property type="match status" value="1"/>
</dbReference>
<dbReference type="InterPro" id="IPR034016">
    <property type="entry name" value="M1_APN-typ"/>
</dbReference>
<dbReference type="CDD" id="cd09601">
    <property type="entry name" value="M1_APN-Q_like"/>
    <property type="match status" value="1"/>
</dbReference>
<evidence type="ECO:0000256" key="5">
    <source>
        <dbReference type="ARBA" id="ARBA00022622"/>
    </source>
</evidence>
<comment type="similarity">
    <text evidence="2 18">Belongs to the peptidase M1 family.</text>
</comment>
<dbReference type="EMBL" id="JAQQBS010000002">
    <property type="protein sequence ID" value="KAK0172899.1"/>
    <property type="molecule type" value="Genomic_DNA"/>
</dbReference>
<dbReference type="InterPro" id="IPR001930">
    <property type="entry name" value="Peptidase_M1"/>
</dbReference>
<feature type="binding site" evidence="16">
    <location>
        <position position="364"/>
    </location>
    <ligand>
        <name>Zn(2+)</name>
        <dbReference type="ChEBI" id="CHEBI:29105"/>
        <note>catalytic</note>
    </ligand>
</feature>
<organism evidence="23 24">
    <name type="scientific">Microctonus aethiopoides</name>
    <dbReference type="NCBI Taxonomy" id="144406"/>
    <lineage>
        <taxon>Eukaryota</taxon>
        <taxon>Metazoa</taxon>
        <taxon>Ecdysozoa</taxon>
        <taxon>Arthropoda</taxon>
        <taxon>Hexapoda</taxon>
        <taxon>Insecta</taxon>
        <taxon>Pterygota</taxon>
        <taxon>Neoptera</taxon>
        <taxon>Endopterygota</taxon>
        <taxon>Hymenoptera</taxon>
        <taxon>Apocrita</taxon>
        <taxon>Ichneumonoidea</taxon>
        <taxon>Braconidae</taxon>
        <taxon>Euphorinae</taxon>
        <taxon>Microctonus</taxon>
    </lineage>
</organism>
<evidence type="ECO:0000256" key="8">
    <source>
        <dbReference type="ARBA" id="ARBA00022729"/>
    </source>
</evidence>
<dbReference type="GO" id="GO:0043171">
    <property type="term" value="P:peptide catabolic process"/>
    <property type="evidence" value="ECO:0007669"/>
    <property type="project" value="TreeGrafter"/>
</dbReference>
<evidence type="ECO:0000256" key="1">
    <source>
        <dbReference type="ARBA" id="ARBA00004609"/>
    </source>
</evidence>
<name>A0AA39KT87_9HYME</name>
<accession>A0AA39KT87</accession>
<evidence type="ECO:0000256" key="16">
    <source>
        <dbReference type="PIRSR" id="PIRSR634016-3"/>
    </source>
</evidence>
<feature type="signal peptide" evidence="19">
    <location>
        <begin position="1"/>
        <end position="17"/>
    </location>
</feature>
<dbReference type="Gene3D" id="1.25.50.20">
    <property type="match status" value="1"/>
</dbReference>
<dbReference type="GO" id="GO:0006508">
    <property type="term" value="P:proteolysis"/>
    <property type="evidence" value="ECO:0007669"/>
    <property type="project" value="UniProtKB-KW"/>
</dbReference>
<evidence type="ECO:0000256" key="19">
    <source>
        <dbReference type="SAM" id="SignalP"/>
    </source>
</evidence>
<keyword evidence="3 18" id="KW-0031">Aminopeptidase</keyword>
<evidence type="ECO:0000256" key="14">
    <source>
        <dbReference type="ARBA" id="ARBA00023288"/>
    </source>
</evidence>
<dbReference type="GO" id="GO:0005886">
    <property type="term" value="C:plasma membrane"/>
    <property type="evidence" value="ECO:0007669"/>
    <property type="project" value="UniProtKB-SubCell"/>
</dbReference>
<feature type="binding site" evidence="16">
    <location>
        <position position="360"/>
    </location>
    <ligand>
        <name>Zn(2+)</name>
        <dbReference type="ChEBI" id="CHEBI:29105"/>
        <note>catalytic</note>
    </ligand>
</feature>
<feature type="domain" description="ERAP1-like C-terminal" evidence="21">
    <location>
        <begin position="590"/>
        <end position="892"/>
    </location>
</feature>
<dbReference type="Pfam" id="PF17900">
    <property type="entry name" value="Peptidase_M1_N"/>
    <property type="match status" value="1"/>
</dbReference>
<feature type="site" description="Transition state stabilizer" evidence="17">
    <location>
        <position position="448"/>
    </location>
</feature>
<gene>
    <name evidence="23" type="ORF">PV328_006164</name>
</gene>
<dbReference type="FunFam" id="2.60.40.1910:FF:000008">
    <property type="entry name" value="Aminopeptidase"/>
    <property type="match status" value="1"/>
</dbReference>
<evidence type="ECO:0000256" key="4">
    <source>
        <dbReference type="ARBA" id="ARBA00022475"/>
    </source>
</evidence>
<feature type="domain" description="Peptidase M1 membrane alanine aminopeptidase" evidence="20">
    <location>
        <begin position="286"/>
        <end position="514"/>
    </location>
</feature>
<dbReference type="InterPro" id="IPR050344">
    <property type="entry name" value="Peptidase_M1_aminopeptidases"/>
</dbReference>
<feature type="domain" description="Aminopeptidase N-like N-terminal" evidence="22">
    <location>
        <begin position="61"/>
        <end position="254"/>
    </location>
</feature>
<keyword evidence="10 16" id="KW-0862">Zinc</keyword>
<keyword evidence="7 16" id="KW-0479">Metal-binding</keyword>
<keyword evidence="9 18" id="KW-0378">Hydrolase</keyword>
<keyword evidence="8 19" id="KW-0732">Signal</keyword>
<dbReference type="GO" id="GO:0005737">
    <property type="term" value="C:cytoplasm"/>
    <property type="evidence" value="ECO:0007669"/>
    <property type="project" value="TreeGrafter"/>
</dbReference>
<keyword evidence="24" id="KW-1185">Reference proteome</keyword>
<dbReference type="InterPro" id="IPR042097">
    <property type="entry name" value="Aminopeptidase_N-like_N_sf"/>
</dbReference>
<dbReference type="GO" id="GO:0042277">
    <property type="term" value="F:peptide binding"/>
    <property type="evidence" value="ECO:0007669"/>
    <property type="project" value="TreeGrafter"/>
</dbReference>
<dbReference type="SUPFAM" id="SSF55486">
    <property type="entry name" value="Metalloproteases ('zincins'), catalytic domain"/>
    <property type="match status" value="1"/>
</dbReference>
<dbReference type="InterPro" id="IPR024571">
    <property type="entry name" value="ERAP1-like_C_dom"/>
</dbReference>
<dbReference type="PANTHER" id="PTHR11533">
    <property type="entry name" value="PROTEASE M1 ZINC METALLOPROTEASE"/>
    <property type="match status" value="1"/>
</dbReference>
<evidence type="ECO:0000259" key="21">
    <source>
        <dbReference type="Pfam" id="PF11838"/>
    </source>
</evidence>
<dbReference type="InterPro" id="IPR014782">
    <property type="entry name" value="Peptidase_M1_dom"/>
</dbReference>
<dbReference type="InterPro" id="IPR027268">
    <property type="entry name" value="Peptidase_M4/M1_CTD_sf"/>
</dbReference>
<evidence type="ECO:0000313" key="23">
    <source>
        <dbReference type="EMBL" id="KAK0172899.1"/>
    </source>
</evidence>
<dbReference type="Proteomes" id="UP001168990">
    <property type="component" value="Unassembled WGS sequence"/>
</dbReference>
<evidence type="ECO:0000259" key="20">
    <source>
        <dbReference type="Pfam" id="PF01433"/>
    </source>
</evidence>
<keyword evidence="6 18" id="KW-0645">Protease</keyword>
<comment type="cofactor">
    <cofactor evidence="16 18">
        <name>Zn(2+)</name>
        <dbReference type="ChEBI" id="CHEBI:29105"/>
    </cofactor>
    <text evidence="16 18">Binds 1 zinc ion per subunit.</text>
</comment>
<evidence type="ECO:0000256" key="13">
    <source>
        <dbReference type="ARBA" id="ARBA00023180"/>
    </source>
</evidence>
<evidence type="ECO:0000256" key="3">
    <source>
        <dbReference type="ARBA" id="ARBA00022438"/>
    </source>
</evidence>
<evidence type="ECO:0000256" key="15">
    <source>
        <dbReference type="PIRSR" id="PIRSR634016-1"/>
    </source>
</evidence>
<protein>
    <recommendedName>
        <fullName evidence="18">Aminopeptidase</fullName>
        <ecNumber evidence="18">3.4.11.-</ecNumber>
    </recommendedName>
</protein>
<feature type="binding site" evidence="16">
    <location>
        <position position="383"/>
    </location>
    <ligand>
        <name>Zn(2+)</name>
        <dbReference type="ChEBI" id="CHEBI:29105"/>
        <note>catalytic</note>
    </ligand>
</feature>
<evidence type="ECO:0000256" key="12">
    <source>
        <dbReference type="ARBA" id="ARBA00023136"/>
    </source>
</evidence>
<dbReference type="EC" id="3.4.11.-" evidence="18"/>
<evidence type="ECO:0000313" key="24">
    <source>
        <dbReference type="Proteomes" id="UP001168990"/>
    </source>
</evidence>
<dbReference type="AlphaFoldDB" id="A0AA39KT87"/>
<dbReference type="GO" id="GO:0070006">
    <property type="term" value="F:metalloaminopeptidase activity"/>
    <property type="evidence" value="ECO:0007669"/>
    <property type="project" value="TreeGrafter"/>
</dbReference>
<dbReference type="Pfam" id="PF01433">
    <property type="entry name" value="Peptidase_M1"/>
    <property type="match status" value="1"/>
</dbReference>
<evidence type="ECO:0000256" key="7">
    <source>
        <dbReference type="ARBA" id="ARBA00022723"/>
    </source>
</evidence>
<sequence length="952" mass="111601">MIRKFIVLCVMLVFTMAKMPLNQPQAQDRQDDQRPVHSLAKSIIENRKKQFEYRLPSNTAPRVYIIELDPDFLGEKFTFNGNGTIIFEVLRPTSTVTLHRSDKMDIDNQATELIDESGNVKKPISQDWNAANNFFSIKFESKLNAGNYSLKMSWTGRDGNDDWFSPQSGFYRAVDKDENGNPKYLVTTHFEPTGARRVFPCWDEPGLKAQFEISIKHYSNYTALSNMPVKNREELPDGKILTKFERSPKMSSYLPCLAVADYKYVANAHGNITFYTLESALDSVKYALEVSEKVIPAMEFYTGVPYALPKLDQITIPQYSATAMEHWGLVSYVTSSVLIHNTSLLPDMTEKHGIEILIAHELSHQWFGNLITPIWWSDAWLNEAFAAYFQYKALELVYPERHVMADFIVDHLNRLSFKAENTLRVARPIKWNPTNKIQIFQMFSQVTYAKGAGVLHMLDHMLGEEVFRDGIRRYMKAHQFTAVVSDDLWDDLQEAYDEKYKDKPLNVKETMDPWIEQTGHPIVTVKRNYETGEVILTQKNAMPTNKDNKWKIPLNYATKSNPDFSSTLPTMWFDKNKDNVTISNVNKDDWIILNIQQRGFYWVDYDEENWRRIADYLNSDDYQKISPINRAQLIIDAYRMFKNAKVDKIQRLEILINITSYLYREVDHLPWIPARKIIDHFIELMRNTPEEEIFSKYMLFLMANILDDIDEDYDESETKQLLSPTACRLQHAECLKFARSVFNKFIENPTTEKLFNNDNFWIMCVGLQNANETVWDSLIELTDNNETYYSPYEFLCCSDSEEIRNKYMDRILTTNITEEPYELLRIFNTFLDGNRDNVDYALEYFINRFKLFEKYFEEHHDPDYMTVMFAALNLAIKNRDQYEKFKAFFEPRLEALKEKYNEPDMETMLKDVENGVEAVEELSAQFHNLMDKRLFGPNAIKNNENENKSQKK</sequence>
<keyword evidence="4" id="KW-1003">Cell membrane</keyword>
<evidence type="ECO:0000256" key="9">
    <source>
        <dbReference type="ARBA" id="ARBA00022801"/>
    </source>
</evidence>
<keyword evidence="13" id="KW-0325">Glycoprotein</keyword>
<dbReference type="SUPFAM" id="SSF63737">
    <property type="entry name" value="Leukotriene A4 hydrolase N-terminal domain"/>
    <property type="match status" value="1"/>
</dbReference>
<evidence type="ECO:0000256" key="17">
    <source>
        <dbReference type="PIRSR" id="PIRSR634016-4"/>
    </source>
</evidence>
<evidence type="ECO:0000256" key="6">
    <source>
        <dbReference type="ARBA" id="ARBA00022670"/>
    </source>
</evidence>
<dbReference type="PRINTS" id="PR00756">
    <property type="entry name" value="ALADIPTASE"/>
</dbReference>
<keyword evidence="14" id="KW-0449">Lipoprotein</keyword>
<dbReference type="Gene3D" id="2.60.40.1730">
    <property type="entry name" value="tricorn interacting facor f3 domain"/>
    <property type="match status" value="1"/>
</dbReference>
<reference evidence="23" key="2">
    <citation type="submission" date="2023-03" db="EMBL/GenBank/DDBJ databases">
        <authorList>
            <person name="Inwood S.N."/>
            <person name="Skelly J.G."/>
            <person name="Guhlin J."/>
            <person name="Harrop T.W.R."/>
            <person name="Goldson S.G."/>
            <person name="Dearden P.K."/>
        </authorList>
    </citation>
    <scope>NUCLEOTIDE SEQUENCE</scope>
    <source>
        <strain evidence="23">Irish</strain>
        <tissue evidence="23">Whole body</tissue>
    </source>
</reference>
<dbReference type="GO" id="GO:0008270">
    <property type="term" value="F:zinc ion binding"/>
    <property type="evidence" value="ECO:0007669"/>
    <property type="project" value="UniProtKB-UniRule"/>
</dbReference>
<evidence type="ECO:0000256" key="18">
    <source>
        <dbReference type="RuleBase" id="RU364040"/>
    </source>
</evidence>
<keyword evidence="5" id="KW-0336">GPI-anchor</keyword>
<dbReference type="Pfam" id="PF11838">
    <property type="entry name" value="ERAP1_C"/>
    <property type="match status" value="1"/>
</dbReference>
<evidence type="ECO:0000256" key="2">
    <source>
        <dbReference type="ARBA" id="ARBA00010136"/>
    </source>
</evidence>
<comment type="subcellular location">
    <subcellularLocation>
        <location evidence="1">Cell membrane</location>
        <topology evidence="1">Lipid-anchor</topology>
        <topology evidence="1">GPI-anchor</topology>
    </subcellularLocation>
</comment>
<evidence type="ECO:0000256" key="10">
    <source>
        <dbReference type="ARBA" id="ARBA00022833"/>
    </source>
</evidence>
<dbReference type="Gene3D" id="2.60.40.1910">
    <property type="match status" value="1"/>
</dbReference>
<feature type="active site" description="Proton acceptor" evidence="15">
    <location>
        <position position="361"/>
    </location>
</feature>
<evidence type="ECO:0000256" key="11">
    <source>
        <dbReference type="ARBA" id="ARBA00023049"/>
    </source>
</evidence>